<proteinExistence type="predicted"/>
<name>A0A7M7PVW8_NASVI</name>
<dbReference type="AlphaFoldDB" id="A0A7M7PVW8"/>
<reference evidence="1" key="1">
    <citation type="submission" date="2021-01" db="UniProtKB">
        <authorList>
            <consortium name="EnsemblMetazoa"/>
        </authorList>
    </citation>
    <scope>IDENTIFICATION</scope>
</reference>
<organism evidence="1 2">
    <name type="scientific">Nasonia vitripennis</name>
    <name type="common">Parasitic wasp</name>
    <dbReference type="NCBI Taxonomy" id="7425"/>
    <lineage>
        <taxon>Eukaryota</taxon>
        <taxon>Metazoa</taxon>
        <taxon>Ecdysozoa</taxon>
        <taxon>Arthropoda</taxon>
        <taxon>Hexapoda</taxon>
        <taxon>Insecta</taxon>
        <taxon>Pterygota</taxon>
        <taxon>Neoptera</taxon>
        <taxon>Endopterygota</taxon>
        <taxon>Hymenoptera</taxon>
        <taxon>Apocrita</taxon>
        <taxon>Proctotrupomorpha</taxon>
        <taxon>Chalcidoidea</taxon>
        <taxon>Pteromalidae</taxon>
        <taxon>Pteromalinae</taxon>
        <taxon>Nasonia</taxon>
    </lineage>
</organism>
<dbReference type="GeneID" id="107981823"/>
<keyword evidence="2" id="KW-1185">Reference proteome</keyword>
<dbReference type="EnsemblMetazoa" id="XM_031921490">
    <property type="protein sequence ID" value="XP_031777350"/>
    <property type="gene ID" value="LOC107981823"/>
</dbReference>
<dbReference type="KEGG" id="nvi:107981823"/>
<dbReference type="Proteomes" id="UP000002358">
    <property type="component" value="Unassembled WGS sequence"/>
</dbReference>
<dbReference type="InParanoid" id="A0A7M7PVW8"/>
<accession>A0A7M7PVW8</accession>
<evidence type="ECO:0000313" key="1">
    <source>
        <dbReference type="EnsemblMetazoa" id="XP_031777350"/>
    </source>
</evidence>
<dbReference type="RefSeq" id="XP_031777350.1">
    <property type="nucleotide sequence ID" value="XM_031921490.2"/>
</dbReference>
<sequence length="107" mass="12181">MIIESKQIVHKYYYNQLVNVPRPAGLLMTIDSLLQSAHFILISRPIGWVTNISVSIGLLKNAVITSKCRISRSFLAEYAKRILIVEYPCNWRENIVIVNAPDLSLKP</sequence>
<evidence type="ECO:0000313" key="2">
    <source>
        <dbReference type="Proteomes" id="UP000002358"/>
    </source>
</evidence>
<protein>
    <submittedName>
        <fullName evidence="1">Uncharacterized protein</fullName>
    </submittedName>
</protein>